<feature type="domain" description="Periplasmic binding protein" evidence="4">
    <location>
        <begin position="57"/>
        <end position="299"/>
    </location>
</feature>
<evidence type="ECO:0000259" key="4">
    <source>
        <dbReference type="Pfam" id="PF13407"/>
    </source>
</evidence>
<reference evidence="5 6" key="1">
    <citation type="submission" date="2024-10" db="EMBL/GenBank/DDBJ databases">
        <title>The Natural Products Discovery Center: Release of the First 8490 Sequenced Strains for Exploring Actinobacteria Biosynthetic Diversity.</title>
        <authorList>
            <person name="Kalkreuter E."/>
            <person name="Kautsar S.A."/>
            <person name="Yang D."/>
            <person name="Bader C.D."/>
            <person name="Teijaro C.N."/>
            <person name="Fluegel L."/>
            <person name="Davis C.M."/>
            <person name="Simpson J.R."/>
            <person name="Lauterbach L."/>
            <person name="Steele A.D."/>
            <person name="Gui C."/>
            <person name="Meng S."/>
            <person name="Li G."/>
            <person name="Viehrig K."/>
            <person name="Ye F."/>
            <person name="Su P."/>
            <person name="Kiefer A.F."/>
            <person name="Nichols A."/>
            <person name="Cepeda A.J."/>
            <person name="Yan W."/>
            <person name="Fan B."/>
            <person name="Jiang Y."/>
            <person name="Adhikari A."/>
            <person name="Zheng C.-J."/>
            <person name="Schuster L."/>
            <person name="Cowan T.M."/>
            <person name="Smanski M.J."/>
            <person name="Chevrette M.G."/>
            <person name="De Carvalho L.P.S."/>
            <person name="Shen B."/>
        </authorList>
    </citation>
    <scope>NUCLEOTIDE SEQUENCE [LARGE SCALE GENOMIC DNA]</scope>
    <source>
        <strain evidence="5 6">NPDC051599</strain>
    </source>
</reference>
<keyword evidence="3" id="KW-0732">Signal</keyword>
<dbReference type="PANTHER" id="PTHR30036:SF7">
    <property type="entry name" value="ABC TRANSPORTER PERIPLASMIC-BINDING PROTEIN YPHF"/>
    <property type="match status" value="1"/>
</dbReference>
<evidence type="ECO:0000256" key="3">
    <source>
        <dbReference type="SAM" id="SignalP"/>
    </source>
</evidence>
<dbReference type="Pfam" id="PF13407">
    <property type="entry name" value="Peripla_BP_4"/>
    <property type="match status" value="1"/>
</dbReference>
<proteinExistence type="inferred from homology"/>
<dbReference type="SUPFAM" id="SSF53822">
    <property type="entry name" value="Periplasmic binding protein-like I"/>
    <property type="match status" value="1"/>
</dbReference>
<accession>A0ABW7YDY6</accession>
<dbReference type="InterPro" id="IPR050555">
    <property type="entry name" value="Bact_Solute-Bind_Prot2"/>
</dbReference>
<dbReference type="Proteomes" id="UP001612415">
    <property type="component" value="Unassembled WGS sequence"/>
</dbReference>
<protein>
    <submittedName>
        <fullName evidence="5">Sugar ABC transporter substrate-binding protein</fullName>
    </submittedName>
</protein>
<evidence type="ECO:0000256" key="1">
    <source>
        <dbReference type="ARBA" id="ARBA00004196"/>
    </source>
</evidence>
<comment type="similarity">
    <text evidence="2">Belongs to the bacterial solute-binding protein 2 family.</text>
</comment>
<evidence type="ECO:0000256" key="2">
    <source>
        <dbReference type="ARBA" id="ARBA00007639"/>
    </source>
</evidence>
<evidence type="ECO:0000313" key="5">
    <source>
        <dbReference type="EMBL" id="MFI5680344.1"/>
    </source>
</evidence>
<name>A0ABW7YDY6_STRCE</name>
<evidence type="ECO:0000313" key="6">
    <source>
        <dbReference type="Proteomes" id="UP001612415"/>
    </source>
</evidence>
<dbReference type="InterPro" id="IPR025997">
    <property type="entry name" value="SBP_2_dom"/>
</dbReference>
<gene>
    <name evidence="5" type="ORF">ACIA8P_38050</name>
</gene>
<sequence>MNTPPPPQASSGSVGAAALTAALCLLLAGCSGSGGARLDADADAAGSAATGRIRVALITHGGQGDAFWDRVRQGARAAAAKDGVALTYANDSDPAKQAQLVRDAVGDKVDGIAVTLAKPQAMKGPVAEAKAAGIPVVGFNSGIDAWRSQGLLEYFGQDESLAGRAVGDKLDALKAKHALCVIHERGNVALEARCAGVKKTFAGQTEMLYVEGTDLNGVDAAVTAQLQQDPTIDEVVTLGAQFAETAVKAVKAAGSKAKVATFDLDKDLVTAVRDGDVQFAVDQQPYLQGYLAVDALWLYRTNGNFSGGGVAPVLTGPAFVTKANVAAVARFAAAGTR</sequence>
<dbReference type="CDD" id="cd06312">
    <property type="entry name" value="PBP1_ABC_sugar_binding-like"/>
    <property type="match status" value="1"/>
</dbReference>
<organism evidence="5 6">
    <name type="scientific">Streptomyces cellulosae</name>
    <dbReference type="NCBI Taxonomy" id="1968"/>
    <lineage>
        <taxon>Bacteria</taxon>
        <taxon>Bacillati</taxon>
        <taxon>Actinomycetota</taxon>
        <taxon>Actinomycetes</taxon>
        <taxon>Kitasatosporales</taxon>
        <taxon>Streptomycetaceae</taxon>
        <taxon>Streptomyces</taxon>
    </lineage>
</organism>
<keyword evidence="6" id="KW-1185">Reference proteome</keyword>
<dbReference type="Gene3D" id="3.40.50.2300">
    <property type="match status" value="2"/>
</dbReference>
<dbReference type="RefSeq" id="WP_398660792.1">
    <property type="nucleotide sequence ID" value="NZ_JBITDC010000020.1"/>
</dbReference>
<feature type="signal peptide" evidence="3">
    <location>
        <begin position="1"/>
        <end position="36"/>
    </location>
</feature>
<comment type="caution">
    <text evidence="5">The sequence shown here is derived from an EMBL/GenBank/DDBJ whole genome shotgun (WGS) entry which is preliminary data.</text>
</comment>
<dbReference type="InterPro" id="IPR028082">
    <property type="entry name" value="Peripla_BP_I"/>
</dbReference>
<comment type="subcellular location">
    <subcellularLocation>
        <location evidence="1">Cell envelope</location>
    </subcellularLocation>
</comment>
<feature type="chain" id="PRO_5047031779" evidence="3">
    <location>
        <begin position="37"/>
        <end position="337"/>
    </location>
</feature>
<dbReference type="EMBL" id="JBITDC010000020">
    <property type="protein sequence ID" value="MFI5680344.1"/>
    <property type="molecule type" value="Genomic_DNA"/>
</dbReference>
<dbReference type="PANTHER" id="PTHR30036">
    <property type="entry name" value="D-XYLOSE-BINDING PERIPLASMIC PROTEIN"/>
    <property type="match status" value="1"/>
</dbReference>